<feature type="domain" description="Gcp-like" evidence="7">
    <location>
        <begin position="47"/>
        <end position="301"/>
    </location>
</feature>
<dbReference type="KEGG" id="eha:Ethha_1209"/>
<proteinExistence type="predicted"/>
<keyword evidence="2" id="KW-0808">Transferase</keyword>
<dbReference type="PANTHER" id="PTHR11735">
    <property type="entry name" value="TRNA N6-ADENOSINE THREONYLCARBAMOYLTRANSFERASE"/>
    <property type="match status" value="1"/>
</dbReference>
<evidence type="ECO:0000256" key="5">
    <source>
        <dbReference type="ARBA" id="ARBA00023315"/>
    </source>
</evidence>
<dbReference type="eggNOG" id="COG0533">
    <property type="taxonomic scope" value="Bacteria"/>
</dbReference>
<dbReference type="InterPro" id="IPR000905">
    <property type="entry name" value="Gcp-like_dom"/>
</dbReference>
<evidence type="ECO:0000256" key="2">
    <source>
        <dbReference type="ARBA" id="ARBA00022679"/>
    </source>
</evidence>
<dbReference type="SUPFAM" id="SSF53067">
    <property type="entry name" value="Actin-like ATPase domain"/>
    <property type="match status" value="1"/>
</dbReference>
<evidence type="ECO:0000256" key="3">
    <source>
        <dbReference type="ARBA" id="ARBA00022694"/>
    </source>
</evidence>
<evidence type="ECO:0000313" key="9">
    <source>
        <dbReference type="Proteomes" id="UP000001551"/>
    </source>
</evidence>
<gene>
    <name evidence="8" type="ordered locus">Ethha_1209</name>
</gene>
<keyword evidence="5" id="KW-0012">Acyltransferase</keyword>
<organism evidence="8 9">
    <name type="scientific">Ethanoligenens harbinense (strain DSM 18485 / JCM 12961 / CGMCC 1.5033 / YUAN-3)</name>
    <dbReference type="NCBI Taxonomy" id="663278"/>
    <lineage>
        <taxon>Bacteria</taxon>
        <taxon>Bacillati</taxon>
        <taxon>Bacillota</taxon>
        <taxon>Clostridia</taxon>
        <taxon>Eubacteriales</taxon>
        <taxon>Oscillospiraceae</taxon>
        <taxon>Ethanoligenens</taxon>
    </lineage>
</organism>
<evidence type="ECO:0000256" key="6">
    <source>
        <dbReference type="ARBA" id="ARBA00048117"/>
    </source>
</evidence>
<dbReference type="GO" id="GO:0046872">
    <property type="term" value="F:metal ion binding"/>
    <property type="evidence" value="ECO:0007669"/>
    <property type="project" value="UniProtKB-KW"/>
</dbReference>
<dbReference type="GO" id="GO:0005829">
    <property type="term" value="C:cytosol"/>
    <property type="evidence" value="ECO:0007669"/>
    <property type="project" value="TreeGrafter"/>
</dbReference>
<dbReference type="Gene3D" id="3.30.420.40">
    <property type="match status" value="2"/>
</dbReference>
<dbReference type="STRING" id="663278.Ethha_1209"/>
<dbReference type="GO" id="GO:0070525">
    <property type="term" value="P:tRNA threonylcarbamoyladenosine metabolic process"/>
    <property type="evidence" value="ECO:0007669"/>
    <property type="project" value="UniProtKB-ARBA"/>
</dbReference>
<dbReference type="HOGENOM" id="CLU_023208_3_0_9"/>
<keyword evidence="8" id="KW-0378">Hydrolase</keyword>
<dbReference type="Pfam" id="PF00814">
    <property type="entry name" value="TsaD"/>
    <property type="match status" value="1"/>
</dbReference>
<dbReference type="InterPro" id="IPR043129">
    <property type="entry name" value="ATPase_NBD"/>
</dbReference>
<dbReference type="GO" id="GO:0006508">
    <property type="term" value="P:proteolysis"/>
    <property type="evidence" value="ECO:0007669"/>
    <property type="project" value="UniProtKB-KW"/>
</dbReference>
<protein>
    <recommendedName>
        <fullName evidence="1">N(6)-L-threonylcarbamoyladenine synthase</fullName>
        <ecNumber evidence="1">2.3.1.234</ecNumber>
    </recommendedName>
</protein>
<evidence type="ECO:0000259" key="7">
    <source>
        <dbReference type="Pfam" id="PF00814"/>
    </source>
</evidence>
<dbReference type="GO" id="GO:0008233">
    <property type="term" value="F:peptidase activity"/>
    <property type="evidence" value="ECO:0007669"/>
    <property type="project" value="UniProtKB-KW"/>
</dbReference>
<reference evidence="8 9" key="1">
    <citation type="submission" date="2010-12" db="EMBL/GenBank/DDBJ databases">
        <title>Complete sequence of Ethanoligenens harbinense YUAN-3.</title>
        <authorList>
            <person name="Lucas S."/>
            <person name="Copeland A."/>
            <person name="Lapidus A."/>
            <person name="Cheng J.-F."/>
            <person name="Bruce D."/>
            <person name="Goodwin L."/>
            <person name="Pitluck S."/>
            <person name="Chertkov O."/>
            <person name="Misra M."/>
            <person name="Detter J.C."/>
            <person name="Han C."/>
            <person name="Tapia R."/>
            <person name="Land M."/>
            <person name="Hauser L."/>
            <person name="Jeffries C."/>
            <person name="Kyrpides N."/>
            <person name="Ivanova N."/>
            <person name="Mikhailova N."/>
            <person name="Wang A."/>
            <person name="Mouttaki H."/>
            <person name="He Z."/>
            <person name="Zhou J."/>
            <person name="Hemme C.L."/>
            <person name="Woyke T."/>
        </authorList>
    </citation>
    <scope>NUCLEOTIDE SEQUENCE [LARGE SCALE GENOMIC DNA]</scope>
    <source>
        <strain evidence="9">DSM 18485 / JCM 12961 / CGMCC 1.5033 / YUAN-3</strain>
    </source>
</reference>
<dbReference type="Proteomes" id="UP000001551">
    <property type="component" value="Chromosome"/>
</dbReference>
<dbReference type="AlphaFoldDB" id="E6U5K1"/>
<dbReference type="EMBL" id="CP002400">
    <property type="protein sequence ID" value="ADU26760.1"/>
    <property type="molecule type" value="Genomic_DNA"/>
</dbReference>
<keyword evidence="8" id="KW-0645">Protease</keyword>
<keyword evidence="9" id="KW-1185">Reference proteome</keyword>
<dbReference type="RefSeq" id="WP_013485121.1">
    <property type="nucleotide sequence ID" value="NC_014828.1"/>
</dbReference>
<comment type="catalytic activity">
    <reaction evidence="6">
        <text>L-threonylcarbamoyladenylate + adenosine(37) in tRNA = N(6)-L-threonylcarbamoyladenosine(37) in tRNA + AMP + H(+)</text>
        <dbReference type="Rhea" id="RHEA:37059"/>
        <dbReference type="Rhea" id="RHEA-COMP:10162"/>
        <dbReference type="Rhea" id="RHEA-COMP:10163"/>
        <dbReference type="ChEBI" id="CHEBI:15378"/>
        <dbReference type="ChEBI" id="CHEBI:73682"/>
        <dbReference type="ChEBI" id="CHEBI:74411"/>
        <dbReference type="ChEBI" id="CHEBI:74418"/>
        <dbReference type="ChEBI" id="CHEBI:456215"/>
        <dbReference type="EC" id="2.3.1.234"/>
    </reaction>
</comment>
<keyword evidence="3" id="KW-0819">tRNA processing</keyword>
<evidence type="ECO:0000256" key="1">
    <source>
        <dbReference type="ARBA" id="ARBA00012156"/>
    </source>
</evidence>
<dbReference type="InterPro" id="IPR017861">
    <property type="entry name" value="KAE1/TsaD"/>
</dbReference>
<dbReference type="PANTHER" id="PTHR11735:SF11">
    <property type="entry name" value="TRNA THREONYLCARBAMOYLADENOSINE BIOSYNTHESIS PROTEIN TSAB"/>
    <property type="match status" value="1"/>
</dbReference>
<dbReference type="PRINTS" id="PR00789">
    <property type="entry name" value="OSIALOPTASE"/>
</dbReference>
<evidence type="ECO:0000313" key="8">
    <source>
        <dbReference type="EMBL" id="ADU26760.1"/>
    </source>
</evidence>
<dbReference type="InterPro" id="IPR017860">
    <property type="entry name" value="Peptidase_M22_CS"/>
</dbReference>
<dbReference type="PROSITE" id="PS01016">
    <property type="entry name" value="GLYCOPROTEASE"/>
    <property type="match status" value="1"/>
</dbReference>
<name>E6U5K1_ETHHY</name>
<accession>E6U5K1</accession>
<dbReference type="EC" id="2.3.1.234" evidence="1"/>
<dbReference type="GO" id="GO:0006400">
    <property type="term" value="P:tRNA modification"/>
    <property type="evidence" value="ECO:0007669"/>
    <property type="project" value="UniProtKB-ARBA"/>
</dbReference>
<evidence type="ECO:0000256" key="4">
    <source>
        <dbReference type="ARBA" id="ARBA00022723"/>
    </source>
</evidence>
<keyword evidence="4" id="KW-0479">Metal-binding</keyword>
<sequence length="311" mass="33119">MSLFLGIDTSNYTTSTALYDTATGVMTQQKRLLPVKSGQKGLRQSDAVYLHLKQLPELLEALLADISEPVAAVGVSVRPRDAEGSYMPCFEAGHAVARAVAAALRVPVYFFSHQAGHIAAALFSADRLDLLERPFVAFHLSGGTTEAVLCRPGAGSPEIELLHTSLDLKAGQAVDRVGLLLGLPFPAGPALEALSHQSKRTFTVRPSMKDGDCSLSGIENQCAAMRARGEPDADTARYCICAIAAALHGMTRAVRERFPDLPLLYAGGVMSNSDIRAEFTEQYGALFARPGFSSDNAAGIAVLAMRKVEQA</sequence>
<dbReference type="GO" id="GO:0061711">
    <property type="term" value="F:tRNA N(6)-L-threonylcarbamoyladenine synthase activity"/>
    <property type="evidence" value="ECO:0007669"/>
    <property type="project" value="UniProtKB-EC"/>
</dbReference>